<dbReference type="InParanoid" id="A0A2G5D8E7"/>
<feature type="compositionally biased region" description="Polar residues" evidence="1">
    <location>
        <begin position="7"/>
        <end position="22"/>
    </location>
</feature>
<accession>A0A2G5D8E7</accession>
<dbReference type="InterPro" id="IPR001810">
    <property type="entry name" value="F-box_dom"/>
</dbReference>
<organism evidence="3 4">
    <name type="scientific">Aquilegia coerulea</name>
    <name type="common">Rocky mountain columbine</name>
    <dbReference type="NCBI Taxonomy" id="218851"/>
    <lineage>
        <taxon>Eukaryota</taxon>
        <taxon>Viridiplantae</taxon>
        <taxon>Streptophyta</taxon>
        <taxon>Embryophyta</taxon>
        <taxon>Tracheophyta</taxon>
        <taxon>Spermatophyta</taxon>
        <taxon>Magnoliopsida</taxon>
        <taxon>Ranunculales</taxon>
        <taxon>Ranunculaceae</taxon>
        <taxon>Thalictroideae</taxon>
        <taxon>Aquilegia</taxon>
    </lineage>
</organism>
<dbReference type="Proteomes" id="UP000230069">
    <property type="component" value="Unassembled WGS sequence"/>
</dbReference>
<dbReference type="Pfam" id="PF08387">
    <property type="entry name" value="FBD"/>
    <property type="match status" value="1"/>
</dbReference>
<dbReference type="SUPFAM" id="SSF52047">
    <property type="entry name" value="RNI-like"/>
    <property type="match status" value="1"/>
</dbReference>
<evidence type="ECO:0000313" key="4">
    <source>
        <dbReference type="Proteomes" id="UP000230069"/>
    </source>
</evidence>
<dbReference type="SMART" id="SM00579">
    <property type="entry name" value="FBD"/>
    <property type="match status" value="1"/>
</dbReference>
<sequence>MMKKQKNSSCSPEEQNIDTISNLPEGGIRNHIVSFLPMQDAIKTSILSKEWRKVCSSLTNMTFDQKYFQRKYKSRFIFKDIVDQTLKYHDESDIQKFKLLIMCGNGSSPPHIPAWISFALCHNVRELELEFCYDVQELRLDLFDDVLRELELGLCHDDQEVELGFYEFPVIKFPCGLFTCRTLRVLKLSTMRVELPKLIEFPMLNTLKLLYVEFDNDNPINQFISSCPVLEDFFMSVCSWYSEPLIDISAPNLKALNLCLLGNAPTSGVKISAPNLRLIYYSGGDPPDISSETLSSLHEAKFLFQLHGENERDQDIAHHATKIFKGLHNIRKLDLHCYYIEALPSNIPARYLPPQDPSTKSILMHLKEVVIRYFEGSESEVDLVRYLLNNAIVMEEIKIGYAKEIKDDAESQRIIAEKILAFNKGSPSAVISFSMYC</sequence>
<dbReference type="InterPro" id="IPR036047">
    <property type="entry name" value="F-box-like_dom_sf"/>
</dbReference>
<dbReference type="InterPro" id="IPR006566">
    <property type="entry name" value="FBD"/>
</dbReference>
<gene>
    <name evidence="3" type="ORF">AQUCO_02600330v1</name>
</gene>
<dbReference type="InterPro" id="IPR050232">
    <property type="entry name" value="FBL13/AtMIF1-like"/>
</dbReference>
<dbReference type="AlphaFoldDB" id="A0A2G5D8E7"/>
<dbReference type="FunCoup" id="A0A2G5D8E7">
    <property type="interactions" value="161"/>
</dbReference>
<dbReference type="Gene3D" id="3.80.10.10">
    <property type="entry name" value="Ribonuclease Inhibitor"/>
    <property type="match status" value="1"/>
</dbReference>
<dbReference type="PANTHER" id="PTHR31900">
    <property type="entry name" value="F-BOX/RNI SUPERFAMILY PROTEIN-RELATED"/>
    <property type="match status" value="1"/>
</dbReference>
<protein>
    <recommendedName>
        <fullName evidence="2">FBD domain-containing protein</fullName>
    </recommendedName>
</protein>
<feature type="domain" description="FBD" evidence="2">
    <location>
        <begin position="360"/>
        <end position="434"/>
    </location>
</feature>
<keyword evidence="4" id="KW-1185">Reference proteome</keyword>
<dbReference type="PANTHER" id="PTHR31900:SF27">
    <property type="entry name" value="FBD DOMAIN-CONTAINING PROTEIN"/>
    <property type="match status" value="1"/>
</dbReference>
<dbReference type="Pfam" id="PF00646">
    <property type="entry name" value="F-box"/>
    <property type="match status" value="1"/>
</dbReference>
<name>A0A2G5D8E7_AQUCA</name>
<evidence type="ECO:0000259" key="2">
    <source>
        <dbReference type="SMART" id="SM00579"/>
    </source>
</evidence>
<evidence type="ECO:0000256" key="1">
    <source>
        <dbReference type="SAM" id="MobiDB-lite"/>
    </source>
</evidence>
<reference evidence="3 4" key="1">
    <citation type="submission" date="2017-09" db="EMBL/GenBank/DDBJ databases">
        <title>WGS assembly of Aquilegia coerulea Goldsmith.</title>
        <authorList>
            <person name="Hodges S."/>
            <person name="Kramer E."/>
            <person name="Nordborg M."/>
            <person name="Tomkins J."/>
            <person name="Borevitz J."/>
            <person name="Derieg N."/>
            <person name="Yan J."/>
            <person name="Mihaltcheva S."/>
            <person name="Hayes R.D."/>
            <person name="Rokhsar D."/>
        </authorList>
    </citation>
    <scope>NUCLEOTIDE SEQUENCE [LARGE SCALE GENOMIC DNA]</scope>
    <source>
        <strain evidence="4">cv. Goldsmith</strain>
    </source>
</reference>
<dbReference type="InterPro" id="IPR032675">
    <property type="entry name" value="LRR_dom_sf"/>
</dbReference>
<dbReference type="InterPro" id="IPR055411">
    <property type="entry name" value="LRR_FXL15/At3g58940/PEG3-like"/>
</dbReference>
<dbReference type="EMBL" id="KZ305043">
    <property type="protein sequence ID" value="PIA39786.1"/>
    <property type="molecule type" value="Genomic_DNA"/>
</dbReference>
<feature type="region of interest" description="Disordered" evidence="1">
    <location>
        <begin position="1"/>
        <end position="22"/>
    </location>
</feature>
<evidence type="ECO:0000313" key="3">
    <source>
        <dbReference type="EMBL" id="PIA39786.1"/>
    </source>
</evidence>
<dbReference type="Pfam" id="PF24758">
    <property type="entry name" value="LRR_At5g56370"/>
    <property type="match status" value="1"/>
</dbReference>
<dbReference type="Gene3D" id="1.20.1280.50">
    <property type="match status" value="1"/>
</dbReference>
<dbReference type="STRING" id="218851.A0A2G5D8E7"/>
<dbReference type="OrthoDB" id="612216at2759"/>
<dbReference type="SUPFAM" id="SSF81383">
    <property type="entry name" value="F-box domain"/>
    <property type="match status" value="1"/>
</dbReference>
<proteinExistence type="predicted"/>